<dbReference type="InterPro" id="IPR001387">
    <property type="entry name" value="Cro/C1-type_HTH"/>
</dbReference>
<protein>
    <submittedName>
        <fullName evidence="2">Helix-turn-helix domain-containing protein</fullName>
    </submittedName>
</protein>
<dbReference type="InterPro" id="IPR010982">
    <property type="entry name" value="Lambda_DNA-bd_dom_sf"/>
</dbReference>
<dbReference type="Pfam" id="PF19054">
    <property type="entry name" value="DUF5753"/>
    <property type="match status" value="1"/>
</dbReference>
<reference evidence="2 3" key="1">
    <citation type="submission" date="2019-12" db="EMBL/GenBank/DDBJ databases">
        <title>Whole genome sequencing of endophytic Actinobacterium Micromonospora sp. MPMI6T.</title>
        <authorList>
            <person name="Evv R."/>
            <person name="Podile A.R."/>
        </authorList>
    </citation>
    <scope>NUCLEOTIDE SEQUENCE [LARGE SCALE GENOMIC DNA]</scope>
    <source>
        <strain evidence="2 3">MPMI6</strain>
    </source>
</reference>
<name>A0ABS3W047_MICEH</name>
<evidence type="ECO:0000313" key="3">
    <source>
        <dbReference type="Proteomes" id="UP000823521"/>
    </source>
</evidence>
<evidence type="ECO:0000313" key="2">
    <source>
        <dbReference type="EMBL" id="MBO4210143.1"/>
    </source>
</evidence>
<dbReference type="SUPFAM" id="SSF47413">
    <property type="entry name" value="lambda repressor-like DNA-binding domains"/>
    <property type="match status" value="1"/>
</dbReference>
<dbReference type="Proteomes" id="UP000823521">
    <property type="component" value="Unassembled WGS sequence"/>
</dbReference>
<dbReference type="CDD" id="cd00093">
    <property type="entry name" value="HTH_XRE"/>
    <property type="match status" value="1"/>
</dbReference>
<gene>
    <name evidence="2" type="ORF">GSF22_29735</name>
</gene>
<dbReference type="EMBL" id="WVUH01000414">
    <property type="protein sequence ID" value="MBO4210143.1"/>
    <property type="molecule type" value="Genomic_DNA"/>
</dbReference>
<evidence type="ECO:0000259" key="1">
    <source>
        <dbReference type="PROSITE" id="PS50943"/>
    </source>
</evidence>
<keyword evidence="3" id="KW-1185">Reference proteome</keyword>
<feature type="domain" description="HTH cro/C1-type" evidence="1">
    <location>
        <begin position="19"/>
        <end position="72"/>
    </location>
</feature>
<dbReference type="PROSITE" id="PS50943">
    <property type="entry name" value="HTH_CROC1"/>
    <property type="match status" value="1"/>
</dbReference>
<accession>A0ABS3W047</accession>
<dbReference type="InterPro" id="IPR043917">
    <property type="entry name" value="DUF5753"/>
</dbReference>
<sequence length="297" mass="33770">MSHETPTSSVPRRQLGRLLAQLREEALISMDAAAAELDCSRQKVWRIEKGLTLVRLPDLRAMCDLYRVPDELRSVVTGLALETRNKGWWHTYGDCVPEWFSLYANLESSATTIRQFDPQLIPGLLQTTHYITAHYRRNRPDLGIAERERAVAARCERQRLLTRRLPAAPTLRVVLGEEALRRPVLDPAGMATQLRHLCTLVRQLPHLRIRVLPRAAWPPLVTEAGTFVILDFQPTRGRNWVEPSTVYVEGLTGALYLDRPAEVAAYERVWAGLESAALDQEESIHLIESIVEEHRGH</sequence>
<dbReference type="Gene3D" id="1.10.260.40">
    <property type="entry name" value="lambda repressor-like DNA-binding domains"/>
    <property type="match status" value="1"/>
</dbReference>
<dbReference type="SMART" id="SM00530">
    <property type="entry name" value="HTH_XRE"/>
    <property type="match status" value="1"/>
</dbReference>
<dbReference type="RefSeq" id="WP_208817249.1">
    <property type="nucleotide sequence ID" value="NZ_WVUH01000414.1"/>
</dbReference>
<organism evidence="2 3">
    <name type="scientific">Micromonospora echinofusca</name>
    <dbReference type="NCBI Taxonomy" id="47858"/>
    <lineage>
        <taxon>Bacteria</taxon>
        <taxon>Bacillati</taxon>
        <taxon>Actinomycetota</taxon>
        <taxon>Actinomycetes</taxon>
        <taxon>Micromonosporales</taxon>
        <taxon>Micromonosporaceae</taxon>
        <taxon>Micromonospora</taxon>
    </lineage>
</organism>
<proteinExistence type="predicted"/>
<dbReference type="Pfam" id="PF13560">
    <property type="entry name" value="HTH_31"/>
    <property type="match status" value="1"/>
</dbReference>
<comment type="caution">
    <text evidence="2">The sequence shown here is derived from an EMBL/GenBank/DDBJ whole genome shotgun (WGS) entry which is preliminary data.</text>
</comment>